<accession>A0AAD5BPD9</accession>
<keyword evidence="2" id="KW-1185">Reference proteome</keyword>
<sequence>EDLRKQIFPVETDVCATVGYLLWDQLDLLAEYNWCFKNLEDAFEEGGGLHGKNVYLFSCTKPQLLFFNGQLKVTCIPVVAALKTVKKGMGQI</sequence>
<reference evidence="1" key="1">
    <citation type="submission" date="2022-06" db="EMBL/GenBank/DDBJ databases">
        <title>Uncovering the hologenomic basis of an extraordinary plant invasion.</title>
        <authorList>
            <person name="Bieker V.C."/>
            <person name="Martin M.D."/>
            <person name="Gilbert T."/>
            <person name="Hodgins K."/>
            <person name="Battlay P."/>
            <person name="Petersen B."/>
            <person name="Wilson J."/>
        </authorList>
    </citation>
    <scope>NUCLEOTIDE SEQUENCE</scope>
    <source>
        <strain evidence="1">AA19_3_7</strain>
        <tissue evidence="1">Leaf</tissue>
    </source>
</reference>
<organism evidence="1 2">
    <name type="scientific">Ambrosia artemisiifolia</name>
    <name type="common">Common ragweed</name>
    <dbReference type="NCBI Taxonomy" id="4212"/>
    <lineage>
        <taxon>Eukaryota</taxon>
        <taxon>Viridiplantae</taxon>
        <taxon>Streptophyta</taxon>
        <taxon>Embryophyta</taxon>
        <taxon>Tracheophyta</taxon>
        <taxon>Spermatophyta</taxon>
        <taxon>Magnoliopsida</taxon>
        <taxon>eudicotyledons</taxon>
        <taxon>Gunneridae</taxon>
        <taxon>Pentapetalae</taxon>
        <taxon>asterids</taxon>
        <taxon>campanulids</taxon>
        <taxon>Asterales</taxon>
        <taxon>Asteraceae</taxon>
        <taxon>Asteroideae</taxon>
        <taxon>Heliantheae alliance</taxon>
        <taxon>Heliantheae</taxon>
        <taxon>Ambrosia</taxon>
    </lineage>
</organism>
<dbReference type="PANTHER" id="PTHR33704:SF1">
    <property type="entry name" value="PROTEIN HEAT INTOLERANT 4-RELATED"/>
    <property type="match status" value="1"/>
</dbReference>
<evidence type="ECO:0000313" key="1">
    <source>
        <dbReference type="EMBL" id="KAI7726051.1"/>
    </source>
</evidence>
<dbReference type="InterPro" id="IPR039313">
    <property type="entry name" value="HIT4"/>
</dbReference>
<dbReference type="GO" id="GO:1900034">
    <property type="term" value="P:regulation of cellular response to heat"/>
    <property type="evidence" value="ECO:0007669"/>
    <property type="project" value="InterPro"/>
</dbReference>
<dbReference type="Proteomes" id="UP001206925">
    <property type="component" value="Unassembled WGS sequence"/>
</dbReference>
<comment type="caution">
    <text evidence="1">The sequence shown here is derived from an EMBL/GenBank/DDBJ whole genome shotgun (WGS) entry which is preliminary data.</text>
</comment>
<name>A0AAD5BPD9_AMBAR</name>
<protein>
    <submittedName>
        <fullName evidence="1">Uncharacterized protein</fullName>
    </submittedName>
</protein>
<dbReference type="PANTHER" id="PTHR33704">
    <property type="entry name" value="PROTEIN HEAT INTOLERANT 4-RELATED"/>
    <property type="match status" value="1"/>
</dbReference>
<feature type="non-terminal residue" evidence="1">
    <location>
        <position position="92"/>
    </location>
</feature>
<gene>
    <name evidence="1" type="ORF">M8C21_004023</name>
</gene>
<dbReference type="AlphaFoldDB" id="A0AAD5BPD9"/>
<feature type="non-terminal residue" evidence="1">
    <location>
        <position position="1"/>
    </location>
</feature>
<evidence type="ECO:0000313" key="2">
    <source>
        <dbReference type="Proteomes" id="UP001206925"/>
    </source>
</evidence>
<proteinExistence type="predicted"/>
<dbReference type="EMBL" id="JAMZMK010011768">
    <property type="protein sequence ID" value="KAI7726051.1"/>
    <property type="molecule type" value="Genomic_DNA"/>
</dbReference>